<organism evidence="10 11">
    <name type="scientific">Lacticaseibacillus mingshuiensis</name>
    <dbReference type="NCBI Taxonomy" id="2799574"/>
    <lineage>
        <taxon>Bacteria</taxon>
        <taxon>Bacillati</taxon>
        <taxon>Bacillota</taxon>
        <taxon>Bacilli</taxon>
        <taxon>Lactobacillales</taxon>
        <taxon>Lactobacillaceae</taxon>
        <taxon>Lacticaseibacillus</taxon>
    </lineage>
</organism>
<dbReference type="Proteomes" id="UP001597196">
    <property type="component" value="Unassembled WGS sequence"/>
</dbReference>
<evidence type="ECO:0000313" key="11">
    <source>
        <dbReference type="Proteomes" id="UP001597196"/>
    </source>
</evidence>
<sequence length="269" mass="30768">MKSVWIVLKEQFGNLGMIFRISRYDEHAEYQSHYLGLAWEILNPIIQVGVYYLVFGMGLRGNRSVNGVPFIAWMLIGMSAWLFMNTSMNRSSKSITGKLYVISKMQFPVSTLPSVTIVSNLTAYWAMLAVAVFSVLVSGVPITIYWLQFFYYFICMIAFTFAMAIFSATMTVLVRDYQFILQSILRVMLYLSGAIWNLTGSGLPPKLVKFLQLNPIYYVINGYRSAFLSDGLIWENKKATLLFWLITSIILVIGCHLHVKFRARFVDLA</sequence>
<dbReference type="RefSeq" id="WP_203628356.1">
    <property type="nucleotide sequence ID" value="NZ_BOLQ01000024.1"/>
</dbReference>
<dbReference type="PROSITE" id="PS51012">
    <property type="entry name" value="ABC_TM2"/>
    <property type="match status" value="1"/>
</dbReference>
<evidence type="ECO:0000256" key="4">
    <source>
        <dbReference type="ARBA" id="ARBA00022475"/>
    </source>
</evidence>
<evidence type="ECO:0000256" key="8">
    <source>
        <dbReference type="RuleBase" id="RU361157"/>
    </source>
</evidence>
<comment type="caution">
    <text evidence="8">Lacks conserved residue(s) required for the propagation of feature annotation.</text>
</comment>
<evidence type="ECO:0000313" key="10">
    <source>
        <dbReference type="EMBL" id="MFD1429517.1"/>
    </source>
</evidence>
<keyword evidence="4 8" id="KW-1003">Cell membrane</keyword>
<evidence type="ECO:0000256" key="2">
    <source>
        <dbReference type="ARBA" id="ARBA00007783"/>
    </source>
</evidence>
<proteinExistence type="inferred from homology"/>
<reference evidence="11" key="1">
    <citation type="journal article" date="2019" name="Int. J. Syst. Evol. Microbiol.">
        <title>The Global Catalogue of Microorganisms (GCM) 10K type strain sequencing project: providing services to taxonomists for standard genome sequencing and annotation.</title>
        <authorList>
            <consortium name="The Broad Institute Genomics Platform"/>
            <consortium name="The Broad Institute Genome Sequencing Center for Infectious Disease"/>
            <person name="Wu L."/>
            <person name="Ma J."/>
        </authorList>
    </citation>
    <scope>NUCLEOTIDE SEQUENCE [LARGE SCALE GENOMIC DNA]</scope>
    <source>
        <strain evidence="11">CCM 8980</strain>
    </source>
</reference>
<accession>A0ABW4CFE9</accession>
<evidence type="ECO:0000256" key="3">
    <source>
        <dbReference type="ARBA" id="ARBA00022448"/>
    </source>
</evidence>
<feature type="transmembrane region" description="Helical" evidence="8">
    <location>
        <begin position="67"/>
        <end position="84"/>
    </location>
</feature>
<dbReference type="EMBL" id="JBHTOC010000005">
    <property type="protein sequence ID" value="MFD1429517.1"/>
    <property type="molecule type" value="Genomic_DNA"/>
</dbReference>
<comment type="similarity">
    <text evidence="2 8">Belongs to the ABC-2 integral membrane protein family.</text>
</comment>
<keyword evidence="7 8" id="KW-0472">Membrane</keyword>
<evidence type="ECO:0000256" key="6">
    <source>
        <dbReference type="ARBA" id="ARBA00022989"/>
    </source>
</evidence>
<dbReference type="Pfam" id="PF01061">
    <property type="entry name" value="ABC2_membrane"/>
    <property type="match status" value="1"/>
</dbReference>
<comment type="caution">
    <text evidence="10">The sequence shown here is derived from an EMBL/GenBank/DDBJ whole genome shotgun (WGS) entry which is preliminary data.</text>
</comment>
<keyword evidence="5 8" id="KW-0812">Transmembrane</keyword>
<evidence type="ECO:0000256" key="1">
    <source>
        <dbReference type="ARBA" id="ARBA00004651"/>
    </source>
</evidence>
<feature type="transmembrane region" description="Helical" evidence="8">
    <location>
        <begin position="179"/>
        <end position="199"/>
    </location>
</feature>
<feature type="transmembrane region" description="Helical" evidence="8">
    <location>
        <begin position="241"/>
        <end position="259"/>
    </location>
</feature>
<protein>
    <recommendedName>
        <fullName evidence="8">Transport permease protein</fullName>
    </recommendedName>
</protein>
<feature type="domain" description="ABC transmembrane type-2" evidence="9">
    <location>
        <begin position="35"/>
        <end position="261"/>
    </location>
</feature>
<dbReference type="PANTHER" id="PTHR30413:SF10">
    <property type="entry name" value="CAPSULE POLYSACCHARIDE EXPORT INNER-MEMBRANE PROTEIN CTRC"/>
    <property type="match status" value="1"/>
</dbReference>
<dbReference type="InterPro" id="IPR047817">
    <property type="entry name" value="ABC2_TM_bact-type"/>
</dbReference>
<evidence type="ECO:0000256" key="5">
    <source>
        <dbReference type="ARBA" id="ARBA00022692"/>
    </source>
</evidence>
<keyword evidence="11" id="KW-1185">Reference proteome</keyword>
<comment type="subcellular location">
    <subcellularLocation>
        <location evidence="1 8">Cell membrane</location>
        <topology evidence="1 8">Multi-pass membrane protein</topology>
    </subcellularLocation>
</comment>
<keyword evidence="3 8" id="KW-0813">Transport</keyword>
<dbReference type="PANTHER" id="PTHR30413">
    <property type="entry name" value="INNER MEMBRANE TRANSPORT PERMEASE"/>
    <property type="match status" value="1"/>
</dbReference>
<feature type="transmembrane region" description="Helical" evidence="8">
    <location>
        <begin position="149"/>
        <end position="173"/>
    </location>
</feature>
<evidence type="ECO:0000259" key="9">
    <source>
        <dbReference type="PROSITE" id="PS51012"/>
    </source>
</evidence>
<keyword evidence="6 8" id="KW-1133">Transmembrane helix</keyword>
<gene>
    <name evidence="10" type="ORF">ACFQ4P_04550</name>
</gene>
<dbReference type="InterPro" id="IPR013525">
    <property type="entry name" value="ABC2_TM"/>
</dbReference>
<name>A0ABW4CFE9_9LACO</name>
<evidence type="ECO:0000256" key="7">
    <source>
        <dbReference type="ARBA" id="ARBA00023136"/>
    </source>
</evidence>
<feature type="transmembrane region" description="Helical" evidence="8">
    <location>
        <begin position="34"/>
        <end position="55"/>
    </location>
</feature>